<dbReference type="Proteomes" id="UP000593576">
    <property type="component" value="Unassembled WGS sequence"/>
</dbReference>
<accession>A0A7J9ML25</accession>
<reference evidence="1 2" key="1">
    <citation type="journal article" date="2019" name="Genome Biol. Evol.">
        <title>Insights into the evolution of the New World diploid cottons (Gossypium, subgenus Houzingenia) based on genome sequencing.</title>
        <authorList>
            <person name="Grover C.E."/>
            <person name="Arick M.A. 2nd"/>
            <person name="Thrash A."/>
            <person name="Conover J.L."/>
            <person name="Sanders W.S."/>
            <person name="Peterson D.G."/>
            <person name="Frelichowski J.E."/>
            <person name="Scheffler J.A."/>
            <person name="Scheffler B.E."/>
            <person name="Wendel J.F."/>
        </authorList>
    </citation>
    <scope>NUCLEOTIDE SEQUENCE [LARGE SCALE GENOMIC DNA]</scope>
    <source>
        <strain evidence="1">1</strain>
        <tissue evidence="1">Leaf</tissue>
    </source>
</reference>
<dbReference type="Gene3D" id="2.120.10.30">
    <property type="entry name" value="TolB, C-terminal domain"/>
    <property type="match status" value="1"/>
</dbReference>
<proteinExistence type="predicted"/>
<dbReference type="OrthoDB" id="5307922at2759"/>
<name>A0A7J9ML25_GOSSC</name>
<sequence length="87" mass="9755">DADFLISSNARTRRLLKYNPYKGVVFVLYNGLAFPNGRNKNGSRRLGIIENDAPDPIKMKFNEEAKVLKILNGKGAPTFKSISEVKE</sequence>
<dbReference type="EMBL" id="JABFAF010000011">
    <property type="protein sequence ID" value="MBA0871671.1"/>
    <property type="molecule type" value="Genomic_DNA"/>
</dbReference>
<evidence type="ECO:0000313" key="2">
    <source>
        <dbReference type="Proteomes" id="UP000593576"/>
    </source>
</evidence>
<gene>
    <name evidence="1" type="ORF">Goshw_028805</name>
</gene>
<protein>
    <submittedName>
        <fullName evidence="1">Uncharacterized protein</fullName>
    </submittedName>
</protein>
<dbReference type="InterPro" id="IPR011042">
    <property type="entry name" value="6-blade_b-propeller_TolB-like"/>
</dbReference>
<comment type="caution">
    <text evidence="1">The sequence shown here is derived from an EMBL/GenBank/DDBJ whole genome shotgun (WGS) entry which is preliminary data.</text>
</comment>
<keyword evidence="2" id="KW-1185">Reference proteome</keyword>
<evidence type="ECO:0000313" key="1">
    <source>
        <dbReference type="EMBL" id="MBA0871671.1"/>
    </source>
</evidence>
<organism evidence="1 2">
    <name type="scientific">Gossypium schwendimanii</name>
    <name type="common">Cotton</name>
    <dbReference type="NCBI Taxonomy" id="34291"/>
    <lineage>
        <taxon>Eukaryota</taxon>
        <taxon>Viridiplantae</taxon>
        <taxon>Streptophyta</taxon>
        <taxon>Embryophyta</taxon>
        <taxon>Tracheophyta</taxon>
        <taxon>Spermatophyta</taxon>
        <taxon>Magnoliopsida</taxon>
        <taxon>eudicotyledons</taxon>
        <taxon>Gunneridae</taxon>
        <taxon>Pentapetalae</taxon>
        <taxon>rosids</taxon>
        <taxon>malvids</taxon>
        <taxon>Malvales</taxon>
        <taxon>Malvaceae</taxon>
        <taxon>Malvoideae</taxon>
        <taxon>Gossypium</taxon>
    </lineage>
</organism>
<feature type="non-terminal residue" evidence="1">
    <location>
        <position position="87"/>
    </location>
</feature>
<dbReference type="AlphaFoldDB" id="A0A7J9ML25"/>